<dbReference type="Gene3D" id="3.30.70.360">
    <property type="match status" value="1"/>
</dbReference>
<feature type="active site" description="Proton acceptor" evidence="6">
    <location>
        <position position="280"/>
    </location>
</feature>
<evidence type="ECO:0000256" key="7">
    <source>
        <dbReference type="PIRSR" id="PIRSR037217-2"/>
    </source>
</evidence>
<keyword evidence="11" id="KW-1185">Reference proteome</keyword>
<feature type="transmembrane region" description="Helical" evidence="8">
    <location>
        <begin position="25"/>
        <end position="45"/>
    </location>
</feature>
<feature type="binding site" evidence="7">
    <location>
        <position position="309"/>
    </location>
    <ligand>
        <name>Zn(2+)</name>
        <dbReference type="ChEBI" id="CHEBI:29105"/>
        <label>2</label>
    </ligand>
</feature>
<dbReference type="PIRSF" id="PIRSF037217">
    <property type="entry name" value="Carboxypeptidase_S"/>
    <property type="match status" value="1"/>
</dbReference>
<dbReference type="Gene3D" id="1.10.150.900">
    <property type="match status" value="1"/>
</dbReference>
<dbReference type="InterPro" id="IPR002933">
    <property type="entry name" value="Peptidase_M20"/>
</dbReference>
<keyword evidence="8" id="KW-0472">Membrane</keyword>
<evidence type="ECO:0000256" key="3">
    <source>
        <dbReference type="ARBA" id="ARBA00022723"/>
    </source>
</evidence>
<organism evidence="10 11">
    <name type="scientific">Microbotryum saponariae</name>
    <dbReference type="NCBI Taxonomy" id="289078"/>
    <lineage>
        <taxon>Eukaryota</taxon>
        <taxon>Fungi</taxon>
        <taxon>Dikarya</taxon>
        <taxon>Basidiomycota</taxon>
        <taxon>Pucciniomycotina</taxon>
        <taxon>Microbotryomycetes</taxon>
        <taxon>Microbotryales</taxon>
        <taxon>Microbotryaceae</taxon>
        <taxon>Microbotryum</taxon>
    </lineage>
</organism>
<evidence type="ECO:0000256" key="4">
    <source>
        <dbReference type="ARBA" id="ARBA00022801"/>
    </source>
</evidence>
<dbReference type="Pfam" id="PF07687">
    <property type="entry name" value="M20_dimer"/>
    <property type="match status" value="1"/>
</dbReference>
<feature type="active site" evidence="6">
    <location>
        <position position="212"/>
    </location>
</feature>
<evidence type="ECO:0000256" key="5">
    <source>
        <dbReference type="ARBA" id="ARBA00022833"/>
    </source>
</evidence>
<evidence type="ECO:0000256" key="6">
    <source>
        <dbReference type="PIRSR" id="PIRSR037217-1"/>
    </source>
</evidence>
<dbReference type="InterPro" id="IPR011650">
    <property type="entry name" value="Peptidase_M20_dimer"/>
</dbReference>
<dbReference type="InterPro" id="IPR047177">
    <property type="entry name" value="Pept_M20A"/>
</dbReference>
<feature type="domain" description="Peptidase M20 dimerisation" evidence="9">
    <location>
        <begin position="329"/>
        <end position="477"/>
    </location>
</feature>
<protein>
    <submittedName>
        <fullName evidence="10">BZ3500_MvSof-1268-A1-R1_Chr11-3g03512 protein</fullName>
    </submittedName>
</protein>
<feature type="binding site" evidence="7">
    <location>
        <position position="246"/>
    </location>
    <ligand>
        <name>Zn(2+)</name>
        <dbReference type="ChEBI" id="CHEBI:29105"/>
        <label>1</label>
    </ligand>
</feature>
<dbReference type="InterPro" id="IPR001261">
    <property type="entry name" value="ArgE/DapE_CS"/>
</dbReference>
<dbReference type="Gene3D" id="3.40.630.10">
    <property type="entry name" value="Zn peptidases"/>
    <property type="match status" value="1"/>
</dbReference>
<dbReference type="GO" id="GO:0006520">
    <property type="term" value="P:amino acid metabolic process"/>
    <property type="evidence" value="ECO:0007669"/>
    <property type="project" value="UniProtKB-ARBA"/>
</dbReference>
<dbReference type="FunFam" id="3.40.630.10:FF:000027">
    <property type="entry name" value="N-fatty-acyl-amino acid synthase/hydrolase PM20D1"/>
    <property type="match status" value="1"/>
</dbReference>
<dbReference type="Pfam" id="PF01546">
    <property type="entry name" value="Peptidase_M20"/>
    <property type="match status" value="1"/>
</dbReference>
<evidence type="ECO:0000256" key="2">
    <source>
        <dbReference type="ARBA" id="ARBA00022670"/>
    </source>
</evidence>
<evidence type="ECO:0000313" key="10">
    <source>
        <dbReference type="EMBL" id="SCZ94969.1"/>
    </source>
</evidence>
<name>A0A2X0KMN1_9BASI</name>
<keyword evidence="8" id="KW-1133">Transmembrane helix</keyword>
<dbReference type="InterPro" id="IPR017141">
    <property type="entry name" value="Pept_M20_carboxypep"/>
</dbReference>
<dbReference type="GO" id="GO:0004181">
    <property type="term" value="F:metallocarboxypeptidase activity"/>
    <property type="evidence" value="ECO:0007669"/>
    <property type="project" value="InterPro"/>
</dbReference>
<evidence type="ECO:0000259" key="9">
    <source>
        <dbReference type="Pfam" id="PF07687"/>
    </source>
</evidence>
<comment type="similarity">
    <text evidence="1">Belongs to the peptidase M20A family.</text>
</comment>
<reference evidence="11" key="1">
    <citation type="submission" date="2016-10" db="EMBL/GenBank/DDBJ databases">
        <authorList>
            <person name="Jeantristanb JTB J.-T."/>
            <person name="Ricardo R."/>
        </authorList>
    </citation>
    <scope>NUCLEOTIDE SEQUENCE [LARGE SCALE GENOMIC DNA]</scope>
</reference>
<dbReference type="GO" id="GO:0046872">
    <property type="term" value="F:metal ion binding"/>
    <property type="evidence" value="ECO:0007669"/>
    <property type="project" value="UniProtKB-KW"/>
</dbReference>
<dbReference type="PANTHER" id="PTHR45962:SF1">
    <property type="entry name" value="N-FATTY-ACYL-AMINO ACID SYNTHASE_HYDROLASE PM20D1"/>
    <property type="match status" value="1"/>
</dbReference>
<keyword evidence="8" id="KW-0812">Transmembrane</keyword>
<dbReference type="GO" id="GO:0000328">
    <property type="term" value="C:fungal-type vacuole lumen"/>
    <property type="evidence" value="ECO:0007669"/>
    <property type="project" value="TreeGrafter"/>
</dbReference>
<evidence type="ECO:0000256" key="8">
    <source>
        <dbReference type="SAM" id="Phobius"/>
    </source>
</evidence>
<dbReference type="PROSITE" id="PS00759">
    <property type="entry name" value="ARGE_DAPE_CPG2_2"/>
    <property type="match status" value="1"/>
</dbReference>
<dbReference type="EMBL" id="FMWP01000060">
    <property type="protein sequence ID" value="SCZ94969.1"/>
    <property type="molecule type" value="Genomic_DNA"/>
</dbReference>
<dbReference type="InterPro" id="IPR036264">
    <property type="entry name" value="Bact_exopeptidase_dim_dom"/>
</dbReference>
<keyword evidence="3 7" id="KW-0479">Metal-binding</keyword>
<keyword evidence="4" id="KW-0378">Hydrolase</keyword>
<dbReference type="Proteomes" id="UP000249723">
    <property type="component" value="Unassembled WGS sequence"/>
</dbReference>
<dbReference type="CDD" id="cd05674">
    <property type="entry name" value="M20_yscS"/>
    <property type="match status" value="1"/>
</dbReference>
<evidence type="ECO:0000313" key="11">
    <source>
        <dbReference type="Proteomes" id="UP000249723"/>
    </source>
</evidence>
<dbReference type="GO" id="GO:0043604">
    <property type="term" value="P:amide biosynthetic process"/>
    <property type="evidence" value="ECO:0007669"/>
    <property type="project" value="UniProtKB-ARBA"/>
</dbReference>
<feature type="binding site" evidence="7">
    <location>
        <position position="281"/>
    </location>
    <ligand>
        <name>Zn(2+)</name>
        <dbReference type="ChEBI" id="CHEBI:29105"/>
        <label>1</label>
    </ligand>
</feature>
<sequence length="605" mass="67432">MQTFKGGPPASATESRRRVNTVKSVVLASCLIPSLYCLATLSPWAGILHQPLRFLFHDYEHHGAWPWSAAIAGGASCPVQTEPRNVGHDWQPAKDEHYSRLAIERLIGAVQIVRLFGPFADRTRRLTVALVTLPAIDLFASQPTQSYDDMRSDPFKEPRFDIFAKQHEYIEKTFPRVWSHLEIEKVARFGLIMTYQGTNSKLKPIVFMAHQDVVPVNPSTESQWTYGPFSGHVDSDGWIWGRGTTDCKNTLIGILSAIEQLLSEQYTPERAIVLSFGFDEEISGVRSARPIAQRLEQIYGKNGVALILDEGFTGLDQSYGVQFARLGLAEKGAINLDLEVLTPGGHSSVPHGRHTGIGIMSRLLVALEDHPDPPSMDKGHPMLSYLQCAADHGNMSSTLKKRVRDPTKWNALSEDLSQSSEVLRAFLSTTQAIDLVDGGVKVNALPEYTHATINYRIKFDSSVAAHKARISSILEPVVRSANLTFDAYGSNNGTTQQVVRLIHREGSEIEPAPLTPSSGPAYELMSGTIRHVFDRPIVAPSGMVANTDTKWTWNLTHNIYRFLPAQMDKLKNFHTVDERMHVSAHLDVIRFYYKLILNSEGWRAE</sequence>
<dbReference type="PANTHER" id="PTHR45962">
    <property type="entry name" value="N-FATTY-ACYL-AMINO ACID SYNTHASE/HYDROLASE PM20D1"/>
    <property type="match status" value="1"/>
</dbReference>
<feature type="binding site" evidence="7">
    <location>
        <position position="246"/>
    </location>
    <ligand>
        <name>Zn(2+)</name>
        <dbReference type="ChEBI" id="CHEBI:29105"/>
        <label>2</label>
    </ligand>
</feature>
<dbReference type="FunFam" id="1.10.150.900:FF:000003">
    <property type="entry name" value="N-fatty-acyl-amino acid synthase/hydrolase PM20D1"/>
    <property type="match status" value="1"/>
</dbReference>
<accession>A0A2X0KMN1</accession>
<dbReference type="OrthoDB" id="3064516at2759"/>
<keyword evidence="2" id="KW-0645">Protease</keyword>
<proteinExistence type="inferred from homology"/>
<dbReference type="STRING" id="289078.A0A2X0KMN1"/>
<dbReference type="GO" id="GO:0005576">
    <property type="term" value="C:extracellular region"/>
    <property type="evidence" value="ECO:0007669"/>
    <property type="project" value="UniProtKB-ARBA"/>
</dbReference>
<keyword evidence="5 7" id="KW-0862">Zinc</keyword>
<dbReference type="GO" id="GO:0043605">
    <property type="term" value="P:amide catabolic process"/>
    <property type="evidence" value="ECO:0007669"/>
    <property type="project" value="UniProtKB-ARBA"/>
</dbReference>
<dbReference type="AlphaFoldDB" id="A0A2X0KMN1"/>
<dbReference type="GO" id="GO:0051603">
    <property type="term" value="P:proteolysis involved in protein catabolic process"/>
    <property type="evidence" value="ECO:0007669"/>
    <property type="project" value="TreeGrafter"/>
</dbReference>
<feature type="binding site" evidence="7">
    <location>
        <position position="210"/>
    </location>
    <ligand>
        <name>Zn(2+)</name>
        <dbReference type="ChEBI" id="CHEBI:29105"/>
        <label>2</label>
    </ligand>
</feature>
<feature type="binding site" evidence="7">
    <location>
        <position position="574"/>
    </location>
    <ligand>
        <name>Zn(2+)</name>
        <dbReference type="ChEBI" id="CHEBI:29105"/>
        <label>1</label>
    </ligand>
</feature>
<dbReference type="SUPFAM" id="SSF53187">
    <property type="entry name" value="Zn-dependent exopeptidases"/>
    <property type="match status" value="1"/>
</dbReference>
<evidence type="ECO:0000256" key="1">
    <source>
        <dbReference type="ARBA" id="ARBA00006247"/>
    </source>
</evidence>
<dbReference type="GO" id="GO:0006629">
    <property type="term" value="P:lipid metabolic process"/>
    <property type="evidence" value="ECO:0007669"/>
    <property type="project" value="UniProtKB-ARBA"/>
</dbReference>
<dbReference type="GO" id="GO:1990845">
    <property type="term" value="P:adaptive thermogenesis"/>
    <property type="evidence" value="ECO:0007669"/>
    <property type="project" value="UniProtKB-ARBA"/>
</dbReference>
<dbReference type="SUPFAM" id="SSF55031">
    <property type="entry name" value="Bacterial exopeptidase dimerisation domain"/>
    <property type="match status" value="1"/>
</dbReference>
<dbReference type="GO" id="GO:0016810">
    <property type="term" value="F:hydrolase activity, acting on carbon-nitrogen (but not peptide) bonds"/>
    <property type="evidence" value="ECO:0007669"/>
    <property type="project" value="UniProtKB-ARBA"/>
</dbReference>
<gene>
    <name evidence="10" type="ORF">BZ3500_MVSOF-1268-A1-R1_CHR11-3G03512</name>
</gene>